<dbReference type="AlphaFoldDB" id="M1DQG4"/>
<dbReference type="Proteomes" id="UP000011115">
    <property type="component" value="Unassembled WGS sequence"/>
</dbReference>
<feature type="domain" description="DUF3444" evidence="1">
    <location>
        <begin position="133"/>
        <end position="183"/>
    </location>
</feature>
<organism evidence="2 3">
    <name type="scientific">Solanum tuberosum</name>
    <name type="common">Potato</name>
    <dbReference type="NCBI Taxonomy" id="4113"/>
    <lineage>
        <taxon>Eukaryota</taxon>
        <taxon>Viridiplantae</taxon>
        <taxon>Streptophyta</taxon>
        <taxon>Embryophyta</taxon>
        <taxon>Tracheophyta</taxon>
        <taxon>Spermatophyta</taxon>
        <taxon>Magnoliopsida</taxon>
        <taxon>eudicotyledons</taxon>
        <taxon>Gunneridae</taxon>
        <taxon>Pentapetalae</taxon>
        <taxon>asterids</taxon>
        <taxon>lamiids</taxon>
        <taxon>Solanales</taxon>
        <taxon>Solanaceae</taxon>
        <taxon>Solanoideae</taxon>
        <taxon>Solaneae</taxon>
        <taxon>Solanum</taxon>
    </lineage>
</organism>
<evidence type="ECO:0000259" key="1">
    <source>
        <dbReference type="Pfam" id="PF11926"/>
    </source>
</evidence>
<dbReference type="InterPro" id="IPR024593">
    <property type="entry name" value="DUF3444"/>
</dbReference>
<reference evidence="2" key="2">
    <citation type="submission" date="2015-06" db="UniProtKB">
        <authorList>
            <consortium name="EnsemblPlants"/>
        </authorList>
    </citation>
    <scope>IDENTIFICATION</scope>
    <source>
        <strain evidence="2">DM1-3 516 R44</strain>
    </source>
</reference>
<feature type="domain" description="DUF3444" evidence="1">
    <location>
        <begin position="17"/>
        <end position="132"/>
    </location>
</feature>
<name>M1DQG4_SOLTU</name>
<dbReference type="InParanoid" id="M1DQG4"/>
<dbReference type="Pfam" id="PF11926">
    <property type="entry name" value="DUF3444"/>
    <property type="match status" value="2"/>
</dbReference>
<protein>
    <submittedName>
        <fullName evidence="2">DnaJ domain containing protein</fullName>
    </submittedName>
</protein>
<dbReference type="PANTHER" id="PTHR47374:SF6">
    <property type="entry name" value="ENDOSOME ANTIGEN-LIKE PROTEIN, PUTATIVE (DUF3444)-RELATED"/>
    <property type="match status" value="1"/>
</dbReference>
<dbReference type="PaxDb" id="4113-PGSC0003DMT400092747"/>
<proteinExistence type="predicted"/>
<evidence type="ECO:0000313" key="3">
    <source>
        <dbReference type="Proteomes" id="UP000011115"/>
    </source>
</evidence>
<sequence length="246" mass="28817">MDSVNSAKNWFASVPNQVPEPEFYKFAEERSMEKFQIGQCWAIYIDEDALPRYYGQIKKIYLLPKFVLHVAWFYACPLPKSTIRWHDKTMPIGYRQFKFQNSKLNKYTVTNNFSYVVAVEPLKKDVYKIFPRIDVKFLALVKGFKSVYMARVEEEEADKVVKICVSEDMRFSHQIPSFRLTKERGGSLRGFWELDTEEECESSRACFVDYAELERKGCHLLVAGNLHLEEVHVPDYPTTCVKDYGP</sequence>
<dbReference type="HOGENOM" id="CLU_1130719_0_0_1"/>
<dbReference type="eggNOG" id="ENOG502QS8C">
    <property type="taxonomic scope" value="Eukaryota"/>
</dbReference>
<dbReference type="EnsemblPlants" id="PGSC0003DMT400092747">
    <property type="protein sequence ID" value="PGSC0003DMT400092747"/>
    <property type="gene ID" value="PGSC0003DMG400042318"/>
</dbReference>
<dbReference type="PANTHER" id="PTHR47374">
    <property type="entry name" value="ENDOSOME ANTIGEN-LIKE PROTEIN, PUTATIVE (DUF3444)-RELATED"/>
    <property type="match status" value="1"/>
</dbReference>
<reference evidence="3" key="1">
    <citation type="journal article" date="2011" name="Nature">
        <title>Genome sequence and analysis of the tuber crop potato.</title>
        <authorList>
            <consortium name="The Potato Genome Sequencing Consortium"/>
        </authorList>
    </citation>
    <scope>NUCLEOTIDE SEQUENCE [LARGE SCALE GENOMIC DNA]</scope>
    <source>
        <strain evidence="3">cv. DM1-3 516 R44</strain>
    </source>
</reference>
<dbReference type="Gramene" id="PGSC0003DMT400092747">
    <property type="protein sequence ID" value="PGSC0003DMT400092747"/>
    <property type="gene ID" value="PGSC0003DMG400042318"/>
</dbReference>
<dbReference type="STRING" id="4113.M1DQG4"/>
<keyword evidence="3" id="KW-1185">Reference proteome</keyword>
<accession>M1DQG4</accession>
<evidence type="ECO:0000313" key="2">
    <source>
        <dbReference type="EnsemblPlants" id="PGSC0003DMT400092747"/>
    </source>
</evidence>